<name>A0A4R6SBC6_LABRH</name>
<dbReference type="OrthoDB" id="3366024at2"/>
<comment type="caution">
    <text evidence="1">The sequence shown here is derived from an EMBL/GenBank/DDBJ whole genome shotgun (WGS) entry which is preliminary data.</text>
</comment>
<keyword evidence="1" id="KW-0808">Transferase</keyword>
<dbReference type="EMBL" id="SNXZ01000003">
    <property type="protein sequence ID" value="TDP97240.1"/>
    <property type="molecule type" value="Genomic_DNA"/>
</dbReference>
<dbReference type="RefSeq" id="WP_133850473.1">
    <property type="nucleotide sequence ID" value="NZ_SNXZ01000003.1"/>
</dbReference>
<sequence>MRPDAVRSALDVELAAARARRGGDQPRVLDVGGGSGVFAVPMAQAGCAVTVVEPNPNALATLHRRATDAGVADRIVAVQADSDVLATVVPDADADVVLAHGLLEVVDDPKATVAALVGAVRPGGVVSVVVANRYSAVLHRALAGKLAEARRVLVDPAGRTEDEALLRRFDVDALTALLVDAGLTVEVLQGAGALADLVPGSVLEASQEALAELELVAATTPALRAIASRLHAVARRPA</sequence>
<dbReference type="InterPro" id="IPR029063">
    <property type="entry name" value="SAM-dependent_MTases_sf"/>
</dbReference>
<gene>
    <name evidence="1" type="ORF">EV186_103203</name>
</gene>
<dbReference type="CDD" id="cd02440">
    <property type="entry name" value="AdoMet_MTases"/>
    <property type="match status" value="1"/>
</dbReference>
<dbReference type="AlphaFoldDB" id="A0A4R6SBC6"/>
<dbReference type="Proteomes" id="UP000295444">
    <property type="component" value="Unassembled WGS sequence"/>
</dbReference>
<proteinExistence type="predicted"/>
<dbReference type="Gene3D" id="3.40.50.150">
    <property type="entry name" value="Vaccinia Virus protein VP39"/>
    <property type="match status" value="1"/>
</dbReference>
<evidence type="ECO:0000313" key="1">
    <source>
        <dbReference type="EMBL" id="TDP97240.1"/>
    </source>
</evidence>
<keyword evidence="1" id="KW-0489">Methyltransferase</keyword>
<keyword evidence="2" id="KW-1185">Reference proteome</keyword>
<organism evidence="1 2">
    <name type="scientific">Labedaea rhizosphaerae</name>
    <dbReference type="NCBI Taxonomy" id="598644"/>
    <lineage>
        <taxon>Bacteria</taxon>
        <taxon>Bacillati</taxon>
        <taxon>Actinomycetota</taxon>
        <taxon>Actinomycetes</taxon>
        <taxon>Pseudonocardiales</taxon>
        <taxon>Pseudonocardiaceae</taxon>
        <taxon>Labedaea</taxon>
    </lineage>
</organism>
<dbReference type="Pfam" id="PF13489">
    <property type="entry name" value="Methyltransf_23"/>
    <property type="match status" value="1"/>
</dbReference>
<dbReference type="SUPFAM" id="SSF53335">
    <property type="entry name" value="S-adenosyl-L-methionine-dependent methyltransferases"/>
    <property type="match status" value="1"/>
</dbReference>
<dbReference type="GO" id="GO:0032259">
    <property type="term" value="P:methylation"/>
    <property type="evidence" value="ECO:0007669"/>
    <property type="project" value="UniProtKB-KW"/>
</dbReference>
<dbReference type="GO" id="GO:0008168">
    <property type="term" value="F:methyltransferase activity"/>
    <property type="evidence" value="ECO:0007669"/>
    <property type="project" value="UniProtKB-KW"/>
</dbReference>
<protein>
    <submittedName>
        <fullName evidence="1">FkbM family methyltransferase</fullName>
    </submittedName>
</protein>
<dbReference type="PANTHER" id="PTHR43861">
    <property type="entry name" value="TRANS-ACONITATE 2-METHYLTRANSFERASE-RELATED"/>
    <property type="match status" value="1"/>
</dbReference>
<reference evidence="1 2" key="1">
    <citation type="submission" date="2019-03" db="EMBL/GenBank/DDBJ databases">
        <title>Genomic Encyclopedia of Type Strains, Phase IV (KMG-IV): sequencing the most valuable type-strain genomes for metagenomic binning, comparative biology and taxonomic classification.</title>
        <authorList>
            <person name="Goeker M."/>
        </authorList>
    </citation>
    <scope>NUCLEOTIDE SEQUENCE [LARGE SCALE GENOMIC DNA]</scope>
    <source>
        <strain evidence="1 2">DSM 45361</strain>
    </source>
</reference>
<evidence type="ECO:0000313" key="2">
    <source>
        <dbReference type="Proteomes" id="UP000295444"/>
    </source>
</evidence>
<accession>A0A4R6SBC6</accession>